<dbReference type="InterPro" id="IPR011990">
    <property type="entry name" value="TPR-like_helical_dom_sf"/>
</dbReference>
<gene>
    <name evidence="1" type="ORF">HGP29_14310</name>
</gene>
<evidence type="ECO:0000313" key="2">
    <source>
        <dbReference type="Proteomes" id="UP000585050"/>
    </source>
</evidence>
<reference evidence="1 2" key="1">
    <citation type="submission" date="2020-04" db="EMBL/GenBank/DDBJ databases">
        <title>Flammeovirga sp. SR4, a novel species isolated from seawater.</title>
        <authorList>
            <person name="Wang X."/>
        </authorList>
    </citation>
    <scope>NUCLEOTIDE SEQUENCE [LARGE SCALE GENOMIC DNA]</scope>
    <source>
        <strain evidence="1 2">SR4</strain>
    </source>
</reference>
<organism evidence="1 2">
    <name type="scientific">Flammeovirga agarivorans</name>
    <dbReference type="NCBI Taxonomy" id="2726742"/>
    <lineage>
        <taxon>Bacteria</taxon>
        <taxon>Pseudomonadati</taxon>
        <taxon>Bacteroidota</taxon>
        <taxon>Cytophagia</taxon>
        <taxon>Cytophagales</taxon>
        <taxon>Flammeovirgaceae</taxon>
        <taxon>Flammeovirga</taxon>
    </lineage>
</organism>
<dbReference type="EMBL" id="JABAIL010000004">
    <property type="protein sequence ID" value="NLR92387.1"/>
    <property type="molecule type" value="Genomic_DNA"/>
</dbReference>
<dbReference type="Pfam" id="PF13181">
    <property type="entry name" value="TPR_8"/>
    <property type="match status" value="1"/>
</dbReference>
<proteinExistence type="predicted"/>
<evidence type="ECO:0000313" key="1">
    <source>
        <dbReference type="EMBL" id="NLR92387.1"/>
    </source>
</evidence>
<dbReference type="AlphaFoldDB" id="A0A7X8XWK4"/>
<dbReference type="RefSeq" id="WP_168883101.1">
    <property type="nucleotide sequence ID" value="NZ_JABAIL010000004.1"/>
</dbReference>
<comment type="caution">
    <text evidence="1">The sequence shown here is derived from an EMBL/GenBank/DDBJ whole genome shotgun (WGS) entry which is preliminary data.</text>
</comment>
<dbReference type="SUPFAM" id="SSF48452">
    <property type="entry name" value="TPR-like"/>
    <property type="match status" value="2"/>
</dbReference>
<keyword evidence="2" id="KW-1185">Reference proteome</keyword>
<dbReference type="Gene3D" id="1.25.40.10">
    <property type="entry name" value="Tetratricopeptide repeat domain"/>
    <property type="match status" value="2"/>
</dbReference>
<sequence length="430" mass="50502">MITTEVYSSTHQSITYDENYLYPYLKVLLSPNENYPLPKVISESEYSENELIIRGLCEMKNTQYWSAFWDLKKAYHNSLKSLEENELDTLKRLNVGMISVALEVVPNEYHWLRNFLGFSPIDPKLSRDLISDAKKSKDRITKFQAYTSELLINTYFLKNYELANSLLIDYENNFKDSAIAQCAIAWVNYKLRKPKKTIYFLNKIDIKKNQWFGYYNYLKGSSYYYLTNFDSANVYFNKYLSKTEKDYTKDIYYKKLISYWLVNNTTDSVQYFKEMVINKGTALISVDKYAISFVKKDELPNADIMFSRILFDGGNYNESIKKLKGINIDSLNHLNQLEFYYRFGRAKQELNDTTFAINAYLKVLELGGSKPKEYYPANASLNLGHLYEGLNEDEQARFFYKKAISYPKHPYKNSIDSESKRRLKALTASN</sequence>
<dbReference type="Proteomes" id="UP000585050">
    <property type="component" value="Unassembled WGS sequence"/>
</dbReference>
<protein>
    <submittedName>
        <fullName evidence="1">Tetratricopeptide repeat protein</fullName>
    </submittedName>
</protein>
<accession>A0A7X8XWK4</accession>
<dbReference type="SMART" id="SM00028">
    <property type="entry name" value="TPR"/>
    <property type="match status" value="3"/>
</dbReference>
<name>A0A7X8XWK4_9BACT</name>
<dbReference type="InterPro" id="IPR019734">
    <property type="entry name" value="TPR_rpt"/>
</dbReference>